<dbReference type="SUPFAM" id="SSF103473">
    <property type="entry name" value="MFS general substrate transporter"/>
    <property type="match status" value="1"/>
</dbReference>
<evidence type="ECO:0000256" key="9">
    <source>
        <dbReference type="SAM" id="Phobius"/>
    </source>
</evidence>
<dbReference type="Pfam" id="PF07690">
    <property type="entry name" value="MFS_1"/>
    <property type="match status" value="1"/>
</dbReference>
<feature type="transmembrane region" description="Helical" evidence="9">
    <location>
        <begin position="361"/>
        <end position="381"/>
    </location>
</feature>
<dbReference type="PANTHER" id="PTHR23502:SF132">
    <property type="entry name" value="POLYAMINE TRANSPORTER 2-RELATED"/>
    <property type="match status" value="1"/>
</dbReference>
<organism evidence="11 12">
    <name type="scientific">Arthrobacter jiangjiafuii</name>
    <dbReference type="NCBI Taxonomy" id="2817475"/>
    <lineage>
        <taxon>Bacteria</taxon>
        <taxon>Bacillati</taxon>
        <taxon>Actinomycetota</taxon>
        <taxon>Actinomycetes</taxon>
        <taxon>Micrococcales</taxon>
        <taxon>Micrococcaceae</taxon>
        <taxon>Arthrobacter</taxon>
    </lineage>
</organism>
<dbReference type="InterPro" id="IPR005829">
    <property type="entry name" value="Sugar_transporter_CS"/>
</dbReference>
<dbReference type="EMBL" id="CP076022">
    <property type="protein sequence ID" value="QWC10769.1"/>
    <property type="molecule type" value="Genomic_DNA"/>
</dbReference>
<evidence type="ECO:0000256" key="6">
    <source>
        <dbReference type="ARBA" id="ARBA00022989"/>
    </source>
</evidence>
<dbReference type="GO" id="GO:0005886">
    <property type="term" value="C:plasma membrane"/>
    <property type="evidence" value="ECO:0007669"/>
    <property type="project" value="UniProtKB-SubCell"/>
</dbReference>
<feature type="domain" description="Major facilitator superfamily (MFS) profile" evidence="10">
    <location>
        <begin position="29"/>
        <end position="414"/>
    </location>
</feature>
<feature type="transmembrane region" description="Helical" evidence="9">
    <location>
        <begin position="387"/>
        <end position="408"/>
    </location>
</feature>
<dbReference type="KEGG" id="ajg:KKR91_03865"/>
<dbReference type="Gene3D" id="1.20.1720.10">
    <property type="entry name" value="Multidrug resistance protein D"/>
    <property type="match status" value="1"/>
</dbReference>
<dbReference type="InterPro" id="IPR020846">
    <property type="entry name" value="MFS_dom"/>
</dbReference>
<name>A0A975M6Q7_9MICC</name>
<sequence length="439" mass="45111">MPFHLQGAPLSNPARAQGSRPSYRPGIKYILMLGALAALPAVTTDMYLPSLPTVASDLGTSQAAAQFTMSGTLLGAAVGQLVIGPFSDRFGRRLPLLIGISLHIVVSLLCAVAPGIGTLIGLRVLQGFFNAAAGVVAIAVIRDRFVGSDAARLLSRLMLVIGLAPLLAPTIGQAVASIWQWRAVFVALALIGLVLVLIVWRFMPETLPVERRRTSGGPSAFRGYRVLLKDRHFVALAFIPGLGMAVIMSYVVGSPFVFQDEYGLTAGQYALVFAINGAGMVISAQANAALVRFAPPMNILRIAVPVLLGLSLLLPVIVLTGFGGVFGLAAGLWLVLGMHGLIAANATVMALGNYGHMAGSAAALIGALQVGVAGAVSPLVGVFGGQALAMSGVIIGCCLLMAVILAVATPAYRRGRGAAPESTGAAGPGVQAPKDEITP</sequence>
<protein>
    <submittedName>
        <fullName evidence="11">Multidrug effflux MFS transporter</fullName>
    </submittedName>
</protein>
<feature type="transmembrane region" description="Helical" evidence="9">
    <location>
        <begin position="183"/>
        <end position="203"/>
    </location>
</feature>
<evidence type="ECO:0000256" key="5">
    <source>
        <dbReference type="ARBA" id="ARBA00022692"/>
    </source>
</evidence>
<accession>A0A975M6Q7</accession>
<feature type="transmembrane region" description="Helical" evidence="9">
    <location>
        <begin position="120"/>
        <end position="141"/>
    </location>
</feature>
<feature type="transmembrane region" description="Helical" evidence="9">
    <location>
        <begin position="302"/>
        <end position="326"/>
    </location>
</feature>
<feature type="region of interest" description="Disordered" evidence="8">
    <location>
        <begin position="418"/>
        <end position="439"/>
    </location>
</feature>
<feature type="region of interest" description="Disordered" evidence="8">
    <location>
        <begin position="1"/>
        <end position="21"/>
    </location>
</feature>
<comment type="subcellular location">
    <subcellularLocation>
        <location evidence="1">Cell membrane</location>
        <topology evidence="1">Multi-pass membrane protein</topology>
    </subcellularLocation>
</comment>
<dbReference type="AlphaFoldDB" id="A0A975M6Q7"/>
<keyword evidence="5 9" id="KW-0812">Transmembrane</keyword>
<keyword evidence="4" id="KW-1003">Cell membrane</keyword>
<dbReference type="GO" id="GO:1990961">
    <property type="term" value="P:xenobiotic detoxification by transmembrane export across the plasma membrane"/>
    <property type="evidence" value="ECO:0007669"/>
    <property type="project" value="InterPro"/>
</dbReference>
<evidence type="ECO:0000256" key="2">
    <source>
        <dbReference type="ARBA" id="ARBA00006236"/>
    </source>
</evidence>
<feature type="transmembrane region" description="Helical" evidence="9">
    <location>
        <begin position="26"/>
        <end position="43"/>
    </location>
</feature>
<dbReference type="InterPro" id="IPR004812">
    <property type="entry name" value="Efflux_drug-R_Bcr/CmlA"/>
</dbReference>
<keyword evidence="3" id="KW-0813">Transport</keyword>
<dbReference type="CDD" id="cd17320">
    <property type="entry name" value="MFS_MdfA_MDR_like"/>
    <property type="match status" value="1"/>
</dbReference>
<dbReference type="GO" id="GO:0042910">
    <property type="term" value="F:xenobiotic transmembrane transporter activity"/>
    <property type="evidence" value="ECO:0007669"/>
    <property type="project" value="InterPro"/>
</dbReference>
<evidence type="ECO:0000256" key="8">
    <source>
        <dbReference type="SAM" id="MobiDB-lite"/>
    </source>
</evidence>
<evidence type="ECO:0000256" key="1">
    <source>
        <dbReference type="ARBA" id="ARBA00004651"/>
    </source>
</evidence>
<dbReference type="PANTHER" id="PTHR23502">
    <property type="entry name" value="MAJOR FACILITATOR SUPERFAMILY"/>
    <property type="match status" value="1"/>
</dbReference>
<keyword evidence="7 9" id="KW-0472">Membrane</keyword>
<keyword evidence="6 9" id="KW-1133">Transmembrane helix</keyword>
<keyword evidence="12" id="KW-1185">Reference proteome</keyword>
<dbReference type="PROSITE" id="PS50850">
    <property type="entry name" value="MFS"/>
    <property type="match status" value="1"/>
</dbReference>
<feature type="transmembrane region" description="Helical" evidence="9">
    <location>
        <begin position="332"/>
        <end position="354"/>
    </location>
</feature>
<dbReference type="NCBIfam" id="TIGR00710">
    <property type="entry name" value="efflux_Bcr_CflA"/>
    <property type="match status" value="1"/>
</dbReference>
<proteinExistence type="inferred from homology"/>
<feature type="transmembrane region" description="Helical" evidence="9">
    <location>
        <begin position="94"/>
        <end position="114"/>
    </location>
</feature>
<evidence type="ECO:0000256" key="7">
    <source>
        <dbReference type="ARBA" id="ARBA00023136"/>
    </source>
</evidence>
<reference evidence="11 12" key="1">
    <citation type="submission" date="2021-05" db="EMBL/GenBank/DDBJ databases">
        <title>Novel species in genus Arthrobacter.</title>
        <authorList>
            <person name="Zhang G."/>
        </authorList>
    </citation>
    <scope>NUCLEOTIDE SEQUENCE [LARGE SCALE GENOMIC DNA]</scope>
    <source>
        <strain evidence="12">zg-ZUI227</strain>
    </source>
</reference>
<dbReference type="Proteomes" id="UP000676885">
    <property type="component" value="Chromosome"/>
</dbReference>
<evidence type="ECO:0000259" key="10">
    <source>
        <dbReference type="PROSITE" id="PS50850"/>
    </source>
</evidence>
<evidence type="ECO:0000256" key="3">
    <source>
        <dbReference type="ARBA" id="ARBA00022448"/>
    </source>
</evidence>
<feature type="transmembrane region" description="Helical" evidence="9">
    <location>
        <begin position="153"/>
        <end position="171"/>
    </location>
</feature>
<evidence type="ECO:0000313" key="11">
    <source>
        <dbReference type="EMBL" id="QWC10769.1"/>
    </source>
</evidence>
<evidence type="ECO:0000313" key="12">
    <source>
        <dbReference type="Proteomes" id="UP000676885"/>
    </source>
</evidence>
<dbReference type="PROSITE" id="PS00216">
    <property type="entry name" value="SUGAR_TRANSPORT_1"/>
    <property type="match status" value="1"/>
</dbReference>
<evidence type="ECO:0000256" key="4">
    <source>
        <dbReference type="ARBA" id="ARBA00022475"/>
    </source>
</evidence>
<gene>
    <name evidence="11" type="ORF">KKR91_03865</name>
</gene>
<dbReference type="InterPro" id="IPR036259">
    <property type="entry name" value="MFS_trans_sf"/>
</dbReference>
<feature type="transmembrane region" description="Helical" evidence="9">
    <location>
        <begin position="63"/>
        <end position="82"/>
    </location>
</feature>
<dbReference type="InterPro" id="IPR011701">
    <property type="entry name" value="MFS"/>
</dbReference>
<feature type="transmembrane region" description="Helical" evidence="9">
    <location>
        <begin position="233"/>
        <end position="257"/>
    </location>
</feature>
<comment type="similarity">
    <text evidence="2">Belongs to the major facilitator superfamily. Bcr/CmlA family.</text>
</comment>
<feature type="transmembrane region" description="Helical" evidence="9">
    <location>
        <begin position="269"/>
        <end position="290"/>
    </location>
</feature>